<reference evidence="1" key="2">
    <citation type="journal article" date="2022" name="Nat. Biotechnol.">
        <title>Carbon-negative production of acetone and isopropanol by gas fermentation at industrial pilot scale.</title>
        <authorList>
            <person name="Liew F.E."/>
            <person name="Nogle R."/>
            <person name="Abdalla T."/>
            <person name="Rasor B.J."/>
            <person name="Canter C."/>
            <person name="Jensen R.O."/>
            <person name="Wang L."/>
            <person name="Strutz J."/>
            <person name="Chirania P."/>
            <person name="De Tissera S."/>
            <person name="Mueller A.P."/>
            <person name="Ruan Z."/>
            <person name="Gao A."/>
            <person name="Tran L."/>
            <person name="Engle N.L."/>
            <person name="Bromley J.C."/>
            <person name="Daniell J."/>
            <person name="Conrado R."/>
            <person name="Tschaplinski T.J."/>
            <person name="Giannone R.J."/>
            <person name="Hettich R.L."/>
            <person name="Karim A.S."/>
            <person name="Simpson S.D."/>
            <person name="Brown S.D."/>
            <person name="Leang C."/>
            <person name="Jewett M.C."/>
            <person name="Kopke M."/>
        </authorList>
    </citation>
    <scope>NUCLEOTIDE SEQUENCE</scope>
    <source>
        <strain evidence="1">DJ015</strain>
    </source>
</reference>
<evidence type="ECO:0000313" key="2">
    <source>
        <dbReference type="Proteomes" id="UP001194098"/>
    </source>
</evidence>
<evidence type="ECO:0000313" key="1">
    <source>
        <dbReference type="EMBL" id="MBC2475065.1"/>
    </source>
</evidence>
<accession>A0AAW3W839</accession>
<comment type="caution">
    <text evidence="1">The sequence shown here is derived from an EMBL/GenBank/DDBJ whole genome shotgun (WGS) entry which is preliminary data.</text>
</comment>
<dbReference type="Proteomes" id="UP001194098">
    <property type="component" value="Unassembled WGS sequence"/>
</dbReference>
<dbReference type="RefSeq" id="WP_171781432.1">
    <property type="nucleotide sequence ID" value="NZ_JABAGV010000021.1"/>
</dbReference>
<dbReference type="EMBL" id="JABAGV010000021">
    <property type="protein sequence ID" value="MBC2475065.1"/>
    <property type="molecule type" value="Genomic_DNA"/>
</dbReference>
<reference evidence="1" key="1">
    <citation type="submission" date="2020-04" db="EMBL/GenBank/DDBJ databases">
        <authorList>
            <person name="Brown S."/>
        </authorList>
    </citation>
    <scope>NUCLEOTIDE SEQUENCE</scope>
    <source>
        <strain evidence="1">DJ015</strain>
    </source>
</reference>
<protein>
    <submittedName>
        <fullName evidence="1">ROK family protein</fullName>
    </submittedName>
</protein>
<proteinExistence type="predicted"/>
<gene>
    <name evidence="1" type="ORF">HGI39_10145</name>
</gene>
<sequence length="64" mass="7255">MKKNYFGIYLEETKISRSLSNEIINKITMPTKASEGEIPAPSRIINVIDSVLKILYPVPPHLNK</sequence>
<name>A0AAW3W839_CLOBE</name>
<organism evidence="1 2">
    <name type="scientific">Clostridium beijerinckii</name>
    <name type="common">Clostridium MP</name>
    <dbReference type="NCBI Taxonomy" id="1520"/>
    <lineage>
        <taxon>Bacteria</taxon>
        <taxon>Bacillati</taxon>
        <taxon>Bacillota</taxon>
        <taxon>Clostridia</taxon>
        <taxon>Eubacteriales</taxon>
        <taxon>Clostridiaceae</taxon>
        <taxon>Clostridium</taxon>
    </lineage>
</organism>
<dbReference type="AlphaFoldDB" id="A0AAW3W839"/>